<dbReference type="RefSeq" id="WP_089964554.1">
    <property type="nucleotide sequence ID" value="NZ_FOCQ01000001.1"/>
</dbReference>
<dbReference type="SUPFAM" id="SSF144091">
    <property type="entry name" value="Rhomboid-like"/>
    <property type="match status" value="1"/>
</dbReference>
<dbReference type="Proteomes" id="UP000199695">
    <property type="component" value="Unassembled WGS sequence"/>
</dbReference>
<dbReference type="InterPro" id="IPR050925">
    <property type="entry name" value="Rhomboid_protease_S54"/>
</dbReference>
<dbReference type="EMBL" id="FOCQ01000001">
    <property type="protein sequence ID" value="SEM72356.1"/>
    <property type="molecule type" value="Genomic_DNA"/>
</dbReference>
<accession>A0A1H8APC1</accession>
<feature type="transmembrane region" description="Helical" evidence="7">
    <location>
        <begin position="94"/>
        <end position="116"/>
    </location>
</feature>
<proteinExistence type="inferred from homology"/>
<evidence type="ECO:0000256" key="5">
    <source>
        <dbReference type="ARBA" id="ARBA00022989"/>
    </source>
</evidence>
<protein>
    <submittedName>
        <fullName evidence="9">Rhomboid protease GluP</fullName>
    </submittedName>
</protein>
<dbReference type="PANTHER" id="PTHR43731">
    <property type="entry name" value="RHOMBOID PROTEASE"/>
    <property type="match status" value="1"/>
</dbReference>
<dbReference type="AlphaFoldDB" id="A0A1H8APC1"/>
<dbReference type="GO" id="GO:0006508">
    <property type="term" value="P:proteolysis"/>
    <property type="evidence" value="ECO:0007669"/>
    <property type="project" value="UniProtKB-KW"/>
</dbReference>
<keyword evidence="10" id="KW-1185">Reference proteome</keyword>
<evidence type="ECO:0000313" key="10">
    <source>
        <dbReference type="Proteomes" id="UP000199695"/>
    </source>
</evidence>
<sequence>MFGHTWIPLRRFPQVFPVVTSILLVQTVVFVMLLLTGHVQDPSTWVQYGAYERWRVEEGEYWRLFFSLFVHTQFLHFLFTSFSIYIFAPQLEWLLGRFSFLILYLATGVIGNWALYLFDINGIYAGAASSVYGFMGVYLYLYFRRLIDPQSGKGLLVLILINLLLNFKLLAVHLMALITGFILGAIIITLKQNKYQE</sequence>
<evidence type="ECO:0000256" key="3">
    <source>
        <dbReference type="ARBA" id="ARBA00022692"/>
    </source>
</evidence>
<feature type="transmembrane region" description="Helical" evidence="7">
    <location>
        <begin position="155"/>
        <end position="188"/>
    </location>
</feature>
<keyword evidence="3 7" id="KW-0812">Transmembrane</keyword>
<gene>
    <name evidence="9" type="ORF">SAMN05444955_101267</name>
</gene>
<evidence type="ECO:0000313" key="9">
    <source>
        <dbReference type="EMBL" id="SEM72356.1"/>
    </source>
</evidence>
<keyword evidence="5 7" id="KW-1133">Transmembrane helix</keyword>
<evidence type="ECO:0000256" key="1">
    <source>
        <dbReference type="ARBA" id="ARBA00004141"/>
    </source>
</evidence>
<feature type="transmembrane region" description="Helical" evidence="7">
    <location>
        <begin position="122"/>
        <end position="143"/>
    </location>
</feature>
<dbReference type="InterPro" id="IPR035952">
    <property type="entry name" value="Rhomboid-like_sf"/>
</dbReference>
<evidence type="ECO:0000256" key="4">
    <source>
        <dbReference type="ARBA" id="ARBA00022801"/>
    </source>
</evidence>
<dbReference type="STRING" id="1173111.SAMN05444955_101267"/>
<feature type="transmembrane region" description="Helical" evidence="7">
    <location>
        <begin position="64"/>
        <end position="87"/>
    </location>
</feature>
<keyword evidence="4" id="KW-0378">Hydrolase</keyword>
<feature type="transmembrane region" description="Helical" evidence="7">
    <location>
        <begin position="12"/>
        <end position="35"/>
    </location>
</feature>
<dbReference type="GO" id="GO:0004252">
    <property type="term" value="F:serine-type endopeptidase activity"/>
    <property type="evidence" value="ECO:0007669"/>
    <property type="project" value="InterPro"/>
</dbReference>
<comment type="subcellular location">
    <subcellularLocation>
        <location evidence="1">Membrane</location>
        <topology evidence="1">Multi-pass membrane protein</topology>
    </subcellularLocation>
</comment>
<evidence type="ECO:0000256" key="7">
    <source>
        <dbReference type="SAM" id="Phobius"/>
    </source>
</evidence>
<dbReference type="GO" id="GO:0016020">
    <property type="term" value="C:membrane"/>
    <property type="evidence" value="ECO:0007669"/>
    <property type="project" value="UniProtKB-SubCell"/>
</dbReference>
<feature type="domain" description="Peptidase S54 rhomboid" evidence="8">
    <location>
        <begin position="59"/>
        <end position="189"/>
    </location>
</feature>
<dbReference type="PANTHER" id="PTHR43731:SF14">
    <property type="entry name" value="PRESENILIN-ASSOCIATED RHOMBOID-LIKE PROTEIN, MITOCHONDRIAL"/>
    <property type="match status" value="1"/>
</dbReference>
<comment type="similarity">
    <text evidence="2">Belongs to the peptidase S54 family.</text>
</comment>
<reference evidence="9 10" key="1">
    <citation type="submission" date="2016-10" db="EMBL/GenBank/DDBJ databases">
        <authorList>
            <person name="de Groot N.N."/>
        </authorList>
    </citation>
    <scope>NUCLEOTIDE SEQUENCE [LARGE SCALE GENOMIC DNA]</scope>
    <source>
        <strain evidence="9 10">DSM 46701</strain>
    </source>
</reference>
<dbReference type="Pfam" id="PF01694">
    <property type="entry name" value="Rhomboid"/>
    <property type="match status" value="1"/>
</dbReference>
<keyword evidence="6 7" id="KW-0472">Membrane</keyword>
<evidence type="ECO:0000259" key="8">
    <source>
        <dbReference type="Pfam" id="PF01694"/>
    </source>
</evidence>
<dbReference type="Gene3D" id="1.20.1540.10">
    <property type="entry name" value="Rhomboid-like"/>
    <property type="match status" value="1"/>
</dbReference>
<name>A0A1H8APC1_9BACL</name>
<dbReference type="InterPro" id="IPR022764">
    <property type="entry name" value="Peptidase_S54_rhomboid_dom"/>
</dbReference>
<evidence type="ECO:0000256" key="2">
    <source>
        <dbReference type="ARBA" id="ARBA00009045"/>
    </source>
</evidence>
<evidence type="ECO:0000256" key="6">
    <source>
        <dbReference type="ARBA" id="ARBA00023136"/>
    </source>
</evidence>
<keyword evidence="9" id="KW-0645">Protease</keyword>
<dbReference type="OrthoDB" id="9813074at2"/>
<organism evidence="9 10">
    <name type="scientific">Lihuaxuella thermophila</name>
    <dbReference type="NCBI Taxonomy" id="1173111"/>
    <lineage>
        <taxon>Bacteria</taxon>
        <taxon>Bacillati</taxon>
        <taxon>Bacillota</taxon>
        <taxon>Bacilli</taxon>
        <taxon>Bacillales</taxon>
        <taxon>Thermoactinomycetaceae</taxon>
        <taxon>Lihuaxuella</taxon>
    </lineage>
</organism>